<accession>A0A9D4PEP8</accession>
<dbReference type="EMBL" id="JABSTV010001254">
    <property type="protein sequence ID" value="KAH7939705.1"/>
    <property type="molecule type" value="Genomic_DNA"/>
</dbReference>
<gene>
    <name evidence="2" type="ORF">HPB52_016186</name>
</gene>
<name>A0A9D4PEP8_RHISA</name>
<reference evidence="2" key="1">
    <citation type="journal article" date="2020" name="Cell">
        <title>Large-Scale Comparative Analyses of Tick Genomes Elucidate Their Genetic Diversity and Vector Capacities.</title>
        <authorList>
            <consortium name="Tick Genome and Microbiome Consortium (TIGMIC)"/>
            <person name="Jia N."/>
            <person name="Wang J."/>
            <person name="Shi W."/>
            <person name="Du L."/>
            <person name="Sun Y."/>
            <person name="Zhan W."/>
            <person name="Jiang J.F."/>
            <person name="Wang Q."/>
            <person name="Zhang B."/>
            <person name="Ji P."/>
            <person name="Bell-Sakyi L."/>
            <person name="Cui X.M."/>
            <person name="Yuan T.T."/>
            <person name="Jiang B.G."/>
            <person name="Yang W.F."/>
            <person name="Lam T.T."/>
            <person name="Chang Q.C."/>
            <person name="Ding S.J."/>
            <person name="Wang X.J."/>
            <person name="Zhu J.G."/>
            <person name="Ruan X.D."/>
            <person name="Zhao L."/>
            <person name="Wei J.T."/>
            <person name="Ye R.Z."/>
            <person name="Que T.C."/>
            <person name="Du C.H."/>
            <person name="Zhou Y.H."/>
            <person name="Cheng J.X."/>
            <person name="Dai P.F."/>
            <person name="Guo W.B."/>
            <person name="Han X.H."/>
            <person name="Huang E.J."/>
            <person name="Li L.F."/>
            <person name="Wei W."/>
            <person name="Gao Y.C."/>
            <person name="Liu J.Z."/>
            <person name="Shao H.Z."/>
            <person name="Wang X."/>
            <person name="Wang C.C."/>
            <person name="Yang T.C."/>
            <person name="Huo Q.B."/>
            <person name="Li W."/>
            <person name="Chen H.Y."/>
            <person name="Chen S.E."/>
            <person name="Zhou L.G."/>
            <person name="Ni X.B."/>
            <person name="Tian J.H."/>
            <person name="Sheng Y."/>
            <person name="Liu T."/>
            <person name="Pan Y.S."/>
            <person name="Xia L.Y."/>
            <person name="Li J."/>
            <person name="Zhao F."/>
            <person name="Cao W.C."/>
        </authorList>
    </citation>
    <scope>NUCLEOTIDE SEQUENCE</scope>
    <source>
        <strain evidence="2">Rsan-2018</strain>
    </source>
</reference>
<comment type="caution">
    <text evidence="2">The sequence shown here is derived from an EMBL/GenBank/DDBJ whole genome shotgun (WGS) entry which is preliminary data.</text>
</comment>
<organism evidence="2 3">
    <name type="scientific">Rhipicephalus sanguineus</name>
    <name type="common">Brown dog tick</name>
    <name type="synonym">Ixodes sanguineus</name>
    <dbReference type="NCBI Taxonomy" id="34632"/>
    <lineage>
        <taxon>Eukaryota</taxon>
        <taxon>Metazoa</taxon>
        <taxon>Ecdysozoa</taxon>
        <taxon>Arthropoda</taxon>
        <taxon>Chelicerata</taxon>
        <taxon>Arachnida</taxon>
        <taxon>Acari</taxon>
        <taxon>Parasitiformes</taxon>
        <taxon>Ixodida</taxon>
        <taxon>Ixodoidea</taxon>
        <taxon>Ixodidae</taxon>
        <taxon>Rhipicephalinae</taxon>
        <taxon>Rhipicephalus</taxon>
        <taxon>Rhipicephalus</taxon>
    </lineage>
</organism>
<reference evidence="2" key="2">
    <citation type="submission" date="2021-09" db="EMBL/GenBank/DDBJ databases">
        <authorList>
            <person name="Jia N."/>
            <person name="Wang J."/>
            <person name="Shi W."/>
            <person name="Du L."/>
            <person name="Sun Y."/>
            <person name="Zhan W."/>
            <person name="Jiang J."/>
            <person name="Wang Q."/>
            <person name="Zhang B."/>
            <person name="Ji P."/>
            <person name="Sakyi L.B."/>
            <person name="Cui X."/>
            <person name="Yuan T."/>
            <person name="Jiang B."/>
            <person name="Yang W."/>
            <person name="Lam T.T.-Y."/>
            <person name="Chang Q."/>
            <person name="Ding S."/>
            <person name="Wang X."/>
            <person name="Zhu J."/>
            <person name="Ruan X."/>
            <person name="Zhao L."/>
            <person name="Wei J."/>
            <person name="Que T."/>
            <person name="Du C."/>
            <person name="Cheng J."/>
            <person name="Dai P."/>
            <person name="Han X."/>
            <person name="Huang E."/>
            <person name="Gao Y."/>
            <person name="Liu J."/>
            <person name="Shao H."/>
            <person name="Ye R."/>
            <person name="Li L."/>
            <person name="Wei W."/>
            <person name="Wang X."/>
            <person name="Wang C."/>
            <person name="Huo Q."/>
            <person name="Li W."/>
            <person name="Guo W."/>
            <person name="Chen H."/>
            <person name="Chen S."/>
            <person name="Zhou L."/>
            <person name="Zhou L."/>
            <person name="Ni X."/>
            <person name="Tian J."/>
            <person name="Zhou Y."/>
            <person name="Sheng Y."/>
            <person name="Liu T."/>
            <person name="Pan Y."/>
            <person name="Xia L."/>
            <person name="Li J."/>
            <person name="Zhao F."/>
            <person name="Cao W."/>
        </authorList>
    </citation>
    <scope>NUCLEOTIDE SEQUENCE</scope>
    <source>
        <strain evidence="2">Rsan-2018</strain>
        <tissue evidence="2">Larvae</tissue>
    </source>
</reference>
<feature type="compositionally biased region" description="Polar residues" evidence="1">
    <location>
        <begin position="143"/>
        <end position="167"/>
    </location>
</feature>
<protein>
    <submittedName>
        <fullName evidence="2">Uncharacterized protein</fullName>
    </submittedName>
</protein>
<evidence type="ECO:0000313" key="2">
    <source>
        <dbReference type="EMBL" id="KAH7939705.1"/>
    </source>
</evidence>
<dbReference type="Proteomes" id="UP000821837">
    <property type="component" value="Chromosome 8"/>
</dbReference>
<feature type="region of interest" description="Disordered" evidence="1">
    <location>
        <begin position="132"/>
        <end position="194"/>
    </location>
</feature>
<evidence type="ECO:0000313" key="3">
    <source>
        <dbReference type="Proteomes" id="UP000821837"/>
    </source>
</evidence>
<dbReference type="VEuPathDB" id="VectorBase:RSAN_048685"/>
<evidence type="ECO:0000256" key="1">
    <source>
        <dbReference type="SAM" id="MobiDB-lite"/>
    </source>
</evidence>
<sequence length="194" mass="21969">MPPYTYVCTVAEPVRNTPEGLRLFLPPESTCDYVFYDSLYKDGKNNILDGFDNLDIGVRSFISVASKRNSSRLGFSFAPEPLFMREFEDPVFLTLLDVFWDYNIHHFGFLNLYQQYADGAMVTQALNALKEPDTTDTDETKSATEVVTQTPTLIPPHTDTQAATVIQSKEPEVQTAPKPERADTRRSTRTKTNK</sequence>
<feature type="compositionally biased region" description="Basic and acidic residues" evidence="1">
    <location>
        <begin position="132"/>
        <end position="142"/>
    </location>
</feature>
<proteinExistence type="predicted"/>
<dbReference type="AlphaFoldDB" id="A0A9D4PEP8"/>
<keyword evidence="3" id="KW-1185">Reference proteome</keyword>